<protein>
    <submittedName>
        <fullName evidence="1">Uncharacterized protein</fullName>
    </submittedName>
</protein>
<dbReference type="EMBL" id="WKJM01000003">
    <property type="protein sequence ID" value="MRX07158.1"/>
    <property type="molecule type" value="Genomic_DNA"/>
</dbReference>
<keyword evidence="2" id="KW-1185">Reference proteome</keyword>
<organism evidence="1 2">
    <name type="scientific">Duganella alba</name>
    <dbReference type="NCBI Taxonomy" id="2666081"/>
    <lineage>
        <taxon>Bacteria</taxon>
        <taxon>Pseudomonadati</taxon>
        <taxon>Pseudomonadota</taxon>
        <taxon>Betaproteobacteria</taxon>
        <taxon>Burkholderiales</taxon>
        <taxon>Oxalobacteraceae</taxon>
        <taxon>Telluria group</taxon>
        <taxon>Duganella</taxon>
    </lineage>
</organism>
<proteinExistence type="predicted"/>
<evidence type="ECO:0000313" key="1">
    <source>
        <dbReference type="EMBL" id="MRX07158.1"/>
    </source>
</evidence>
<reference evidence="1 2" key="1">
    <citation type="submission" date="2019-11" db="EMBL/GenBank/DDBJ databases">
        <title>Novel species isolated from a subtropical stream in China.</title>
        <authorList>
            <person name="Lu H."/>
        </authorList>
    </citation>
    <scope>NUCLEOTIDE SEQUENCE [LARGE SCALE GENOMIC DNA]</scope>
    <source>
        <strain evidence="1 2">FT25W</strain>
    </source>
</reference>
<accession>A0A6L5QCD5</accession>
<name>A0A6L5QCD5_9BURK</name>
<dbReference type="AlphaFoldDB" id="A0A6L5QCD5"/>
<gene>
    <name evidence="1" type="ORF">GJ697_04840</name>
</gene>
<comment type="caution">
    <text evidence="1">The sequence shown here is derived from an EMBL/GenBank/DDBJ whole genome shotgun (WGS) entry which is preliminary data.</text>
</comment>
<dbReference type="Proteomes" id="UP000481037">
    <property type="component" value="Unassembled WGS sequence"/>
</dbReference>
<sequence length="69" mass="7932">MRAALDFHHHVVALRRSYPALYQDMVDRFGCTAGDNSVKRFDDSVEAQKQEQLDRLEFGPSDEVQVDYG</sequence>
<evidence type="ECO:0000313" key="2">
    <source>
        <dbReference type="Proteomes" id="UP000481037"/>
    </source>
</evidence>
<dbReference type="RefSeq" id="WP_154362090.1">
    <property type="nucleotide sequence ID" value="NZ_WKJN01000002.1"/>
</dbReference>